<dbReference type="Pfam" id="PF02719">
    <property type="entry name" value="Polysacc_synt_2"/>
    <property type="match status" value="1"/>
</dbReference>
<dbReference type="InterPro" id="IPR051203">
    <property type="entry name" value="Polysaccharide_Synthase-Rel"/>
</dbReference>
<dbReference type="AlphaFoldDB" id="A0A1I5QZQ2"/>
<reference evidence="5" key="1">
    <citation type="submission" date="2016-10" db="EMBL/GenBank/DDBJ databases">
        <authorList>
            <person name="Varghese N."/>
            <person name="Submissions S."/>
        </authorList>
    </citation>
    <scope>NUCLEOTIDE SEQUENCE [LARGE SCALE GENOMIC DNA]</scope>
    <source>
        <strain evidence="5">CGMCC 1.10329</strain>
    </source>
</reference>
<dbReference type="SUPFAM" id="SSF51735">
    <property type="entry name" value="NAD(P)-binding Rossmann-fold domains"/>
    <property type="match status" value="1"/>
</dbReference>
<gene>
    <name evidence="4" type="ORF">SAMN05216277_104153</name>
</gene>
<feature type="region of interest" description="Disordered" evidence="2">
    <location>
        <begin position="303"/>
        <end position="328"/>
    </location>
</feature>
<dbReference type="PANTHER" id="PTHR43318:SF2">
    <property type="entry name" value="UDP-N-ACETYLGLUCOSAMINE 4,6-DEHYDRATASE (INVERTING)"/>
    <property type="match status" value="1"/>
</dbReference>
<dbReference type="OrthoDB" id="4907at2157"/>
<comment type="similarity">
    <text evidence="1">Belongs to the polysaccharide synthase family.</text>
</comment>
<sequence>MIQGNDVLVTGGAGSVGSYLVERLLEEDPNVVRVFDNNEANIASLKRSLDDERCRFLTGDVRDKDRLSRAFNGIDIVVHTAAMKHVDISEYNPFEAVKTNVLGLQNVVDTAIDAGVERVVFTSSDKAVDPANTMGTTKLLGEKLITAGNKYKGRPGIKLASVRFGNVINSSQSVIPLFREQIRDGGPVTITDERMTRFFLTWEQLGDLVIEAIEKTKGGEVFVHKMDAIGIEDLAEVMIESLAPKYGHDPDEIERKYIGKRIGETIHEETLTEREAQRTLEGSSTYAVVPETKGNNGYLTHEGIDGYSPTDSVVRSSGAAEKLTESEIESVLDENDVLEVDA</sequence>
<proteinExistence type="inferred from homology"/>
<evidence type="ECO:0000256" key="1">
    <source>
        <dbReference type="ARBA" id="ARBA00007430"/>
    </source>
</evidence>
<dbReference type="InterPro" id="IPR003869">
    <property type="entry name" value="Polysac_CapD-like"/>
</dbReference>
<organism evidence="4 5">
    <name type="scientific">Halolamina pelagica</name>
    <dbReference type="NCBI Taxonomy" id="699431"/>
    <lineage>
        <taxon>Archaea</taxon>
        <taxon>Methanobacteriati</taxon>
        <taxon>Methanobacteriota</taxon>
        <taxon>Stenosarchaea group</taxon>
        <taxon>Halobacteria</taxon>
        <taxon>Halobacteriales</taxon>
        <taxon>Haloferacaceae</taxon>
    </lineage>
</organism>
<dbReference type="PANTHER" id="PTHR43318">
    <property type="entry name" value="UDP-N-ACETYLGLUCOSAMINE 4,6-DEHYDRATASE"/>
    <property type="match status" value="1"/>
</dbReference>
<feature type="domain" description="Polysaccharide biosynthesis protein CapD-like" evidence="3">
    <location>
        <begin position="7"/>
        <end position="287"/>
    </location>
</feature>
<evidence type="ECO:0000313" key="4">
    <source>
        <dbReference type="EMBL" id="SFP51276.1"/>
    </source>
</evidence>
<accession>A0A1I5QZQ2</accession>
<dbReference type="Gene3D" id="3.40.50.720">
    <property type="entry name" value="NAD(P)-binding Rossmann-like Domain"/>
    <property type="match status" value="1"/>
</dbReference>
<evidence type="ECO:0000259" key="3">
    <source>
        <dbReference type="Pfam" id="PF02719"/>
    </source>
</evidence>
<dbReference type="CDD" id="cd05237">
    <property type="entry name" value="UDP_invert_4-6DH_SDR_e"/>
    <property type="match status" value="1"/>
</dbReference>
<dbReference type="InterPro" id="IPR036291">
    <property type="entry name" value="NAD(P)-bd_dom_sf"/>
</dbReference>
<evidence type="ECO:0000256" key="2">
    <source>
        <dbReference type="SAM" id="MobiDB-lite"/>
    </source>
</evidence>
<evidence type="ECO:0000313" key="5">
    <source>
        <dbReference type="Proteomes" id="UP000183769"/>
    </source>
</evidence>
<name>A0A1I5QZQ2_9EURY</name>
<dbReference type="EMBL" id="FOXI01000004">
    <property type="protein sequence ID" value="SFP51276.1"/>
    <property type="molecule type" value="Genomic_DNA"/>
</dbReference>
<keyword evidence="5" id="KW-1185">Reference proteome</keyword>
<dbReference type="Proteomes" id="UP000183769">
    <property type="component" value="Unassembled WGS sequence"/>
</dbReference>
<protein>
    <submittedName>
        <fullName evidence="4">Polysaccharide biosynthesis protein</fullName>
    </submittedName>
</protein>